<comment type="cofactor">
    <cofactor evidence="8">
        <name>Fe cation</name>
        <dbReference type="ChEBI" id="CHEBI:24875"/>
    </cofactor>
    <text evidence="8">Binds 2 iron ions per subunit.</text>
</comment>
<evidence type="ECO:0000256" key="7">
    <source>
        <dbReference type="ARBA" id="ARBA00023136"/>
    </source>
</evidence>
<evidence type="ECO:0000256" key="8">
    <source>
        <dbReference type="HAMAP-Rule" id="MF_01658"/>
    </source>
</evidence>
<dbReference type="InterPro" id="IPR009078">
    <property type="entry name" value="Ferritin-like_SF"/>
</dbReference>
<evidence type="ECO:0000256" key="4">
    <source>
        <dbReference type="ARBA" id="ARBA00023002"/>
    </source>
</evidence>
<feature type="region of interest" description="Disordered" evidence="9">
    <location>
        <begin position="1"/>
        <end position="26"/>
    </location>
</feature>
<dbReference type="GO" id="GO:0006744">
    <property type="term" value="P:ubiquinone biosynthetic process"/>
    <property type="evidence" value="ECO:0007669"/>
    <property type="project" value="UniProtKB-UniRule"/>
</dbReference>
<evidence type="ECO:0000256" key="3">
    <source>
        <dbReference type="ARBA" id="ARBA00022723"/>
    </source>
</evidence>
<feature type="binding site" evidence="8">
    <location>
        <position position="75"/>
    </location>
    <ligand>
        <name>Fe cation</name>
        <dbReference type="ChEBI" id="CHEBI:24875"/>
        <label>1</label>
    </ligand>
</feature>
<keyword evidence="11" id="KW-1185">Reference proteome</keyword>
<dbReference type="OrthoDB" id="7559360at2"/>
<evidence type="ECO:0000256" key="6">
    <source>
        <dbReference type="ARBA" id="ARBA00023033"/>
    </source>
</evidence>
<feature type="binding site" evidence="8">
    <location>
        <position position="156"/>
    </location>
    <ligand>
        <name>Fe cation</name>
        <dbReference type="ChEBI" id="CHEBI:24875"/>
        <label>2</label>
    </ligand>
</feature>
<gene>
    <name evidence="8" type="primary">coq7</name>
    <name evidence="10" type="ORF">FSB78_18770</name>
</gene>
<comment type="subcellular location">
    <subcellularLocation>
        <location evidence="8">Cell membrane</location>
        <topology evidence="8">Peripheral membrane protein</topology>
    </subcellularLocation>
</comment>
<comment type="similarity">
    <text evidence="8">Belongs to the COQ7 family.</text>
</comment>
<comment type="function">
    <text evidence="8">Catalyzes the hydroxylation of 2-nonaprenyl-3-methyl-6-methoxy-1,4-benzoquinol during ubiquinone biosynthesis.</text>
</comment>
<reference evidence="10 11" key="1">
    <citation type="journal article" date="2013" name="Antonie Van Leeuwenhoek">
        <title>Sphingomonas ginsenosidivorax sp. nov., with the ability to transform ginsenosides.</title>
        <authorList>
            <person name="Jin X.F."/>
            <person name="Kim J.K."/>
            <person name="Liu Q.M."/>
            <person name="Kang M.S."/>
            <person name="He D."/>
            <person name="Jin F.X."/>
            <person name="Kim S.C."/>
            <person name="Im W.T."/>
        </authorList>
    </citation>
    <scope>NUCLEOTIDE SEQUENCE [LARGE SCALE GENOMIC DNA]</scope>
    <source>
        <strain evidence="10 11">KHI67</strain>
    </source>
</reference>
<evidence type="ECO:0000256" key="5">
    <source>
        <dbReference type="ARBA" id="ARBA00023004"/>
    </source>
</evidence>
<keyword evidence="6 8" id="KW-0503">Monooxygenase</keyword>
<keyword evidence="2 8" id="KW-0831">Ubiquinone biosynthesis</keyword>
<evidence type="ECO:0000313" key="11">
    <source>
        <dbReference type="Proteomes" id="UP000321250"/>
    </source>
</evidence>
<name>A0A5C6U8U1_9SPHN</name>
<keyword evidence="10" id="KW-0830">Ubiquinone</keyword>
<sequence>MVSNATSGVHPIARSEGSARSTNRPSQRALRALIRVDHAGEFGAVRIYDGQIAVLDRKNLHHEELQHMREQEREHHARFSELLANRNVRPTILLPLWHVAGYAVGLTTALMGPEAAMACTEAVEDAVVEHYDEQLALLGDSEPELSSIVARIRDEELEHRDHAITAGAHDTPGHTLVYGAIRFGCRIAIAISKIL</sequence>
<dbReference type="EMBL" id="VOQR01000002">
    <property type="protein sequence ID" value="TXC68018.1"/>
    <property type="molecule type" value="Genomic_DNA"/>
</dbReference>
<keyword evidence="8" id="KW-1003">Cell membrane</keyword>
<comment type="catalytic activity">
    <reaction evidence="8">
        <text>a 5-methoxy-2-methyl-3-(all-trans-polyprenyl)benzene-1,4-diol + AH2 + O2 = a 3-demethylubiquinol + A + H2O</text>
        <dbReference type="Rhea" id="RHEA:50908"/>
        <dbReference type="Rhea" id="RHEA-COMP:10859"/>
        <dbReference type="Rhea" id="RHEA-COMP:10914"/>
        <dbReference type="ChEBI" id="CHEBI:13193"/>
        <dbReference type="ChEBI" id="CHEBI:15377"/>
        <dbReference type="ChEBI" id="CHEBI:15379"/>
        <dbReference type="ChEBI" id="CHEBI:17499"/>
        <dbReference type="ChEBI" id="CHEBI:84167"/>
        <dbReference type="ChEBI" id="CHEBI:84422"/>
        <dbReference type="EC" id="1.14.99.60"/>
    </reaction>
</comment>
<dbReference type="GO" id="GO:0046872">
    <property type="term" value="F:metal ion binding"/>
    <property type="evidence" value="ECO:0007669"/>
    <property type="project" value="UniProtKB-KW"/>
</dbReference>
<dbReference type="GO" id="GO:0005886">
    <property type="term" value="C:plasma membrane"/>
    <property type="evidence" value="ECO:0007669"/>
    <property type="project" value="UniProtKB-SubCell"/>
</dbReference>
<comment type="caution">
    <text evidence="10">The sequence shown here is derived from an EMBL/GenBank/DDBJ whole genome shotgun (WGS) entry which is preliminary data.</text>
</comment>
<feature type="binding site" evidence="8">
    <location>
        <position position="156"/>
    </location>
    <ligand>
        <name>Fe cation</name>
        <dbReference type="ChEBI" id="CHEBI:24875"/>
        <label>1</label>
    </ligand>
</feature>
<dbReference type="InterPro" id="IPR011566">
    <property type="entry name" value="Ubq_synth_Coq7"/>
</dbReference>
<evidence type="ECO:0000313" key="10">
    <source>
        <dbReference type="EMBL" id="TXC68018.1"/>
    </source>
</evidence>
<keyword evidence="7 8" id="KW-0472">Membrane</keyword>
<evidence type="ECO:0000256" key="1">
    <source>
        <dbReference type="ARBA" id="ARBA00004749"/>
    </source>
</evidence>
<organism evidence="10 11">
    <name type="scientific">Sphingomonas ginsenosidivorax</name>
    <dbReference type="NCBI Taxonomy" id="862135"/>
    <lineage>
        <taxon>Bacteria</taxon>
        <taxon>Pseudomonadati</taxon>
        <taxon>Pseudomonadota</taxon>
        <taxon>Alphaproteobacteria</taxon>
        <taxon>Sphingomonadales</taxon>
        <taxon>Sphingomonadaceae</taxon>
        <taxon>Sphingomonas</taxon>
    </lineage>
</organism>
<dbReference type="InterPro" id="IPR012347">
    <property type="entry name" value="Ferritin-like"/>
</dbReference>
<dbReference type="UniPathway" id="UPA00232"/>
<dbReference type="Proteomes" id="UP000321250">
    <property type="component" value="Unassembled WGS sequence"/>
</dbReference>
<dbReference type="PANTHER" id="PTHR11237:SF4">
    <property type="entry name" value="5-DEMETHOXYUBIQUINONE HYDROXYLASE, MITOCHONDRIAL"/>
    <property type="match status" value="1"/>
</dbReference>
<protein>
    <recommendedName>
        <fullName evidence="8">3-demethoxyubiquinol 3-hydroxylase</fullName>
        <shortName evidence="8">DMQ hydroxylase</shortName>
        <ecNumber evidence="8">1.14.99.60</ecNumber>
    </recommendedName>
    <alternativeName>
        <fullName evidence="8">2-nonaprenyl-3-methyl-6-methoxy-1,4-benzoquinol hydroxylase</fullName>
    </alternativeName>
</protein>
<dbReference type="Pfam" id="PF03232">
    <property type="entry name" value="COQ7"/>
    <property type="match status" value="1"/>
</dbReference>
<evidence type="ECO:0000256" key="9">
    <source>
        <dbReference type="SAM" id="MobiDB-lite"/>
    </source>
</evidence>
<evidence type="ECO:0000256" key="2">
    <source>
        <dbReference type="ARBA" id="ARBA00022688"/>
    </source>
</evidence>
<feature type="binding site" evidence="8">
    <location>
        <position position="124"/>
    </location>
    <ligand>
        <name>Fe cation</name>
        <dbReference type="ChEBI" id="CHEBI:24875"/>
        <label>2</label>
    </ligand>
</feature>
<dbReference type="Gene3D" id="1.20.1260.10">
    <property type="match status" value="1"/>
</dbReference>
<comment type="pathway">
    <text evidence="1 8">Cofactor biosynthesis; ubiquinone biosynthesis.</text>
</comment>
<feature type="binding site" evidence="8">
    <location>
        <position position="72"/>
    </location>
    <ligand>
        <name>Fe cation</name>
        <dbReference type="ChEBI" id="CHEBI:24875"/>
        <label>2</label>
    </ligand>
</feature>
<accession>A0A5C6U8U1</accession>
<dbReference type="PANTHER" id="PTHR11237">
    <property type="entry name" value="COENZYME Q10 BIOSYNTHESIS PROTEIN 7"/>
    <property type="match status" value="1"/>
</dbReference>
<keyword evidence="5 8" id="KW-0408">Iron</keyword>
<feature type="binding site" evidence="8">
    <location>
        <position position="159"/>
    </location>
    <ligand>
        <name>Fe cation</name>
        <dbReference type="ChEBI" id="CHEBI:24875"/>
        <label>2</label>
    </ligand>
</feature>
<feature type="binding site" evidence="8">
    <location>
        <position position="41"/>
    </location>
    <ligand>
        <name>Fe cation</name>
        <dbReference type="ChEBI" id="CHEBI:24875"/>
        <label>1</label>
    </ligand>
</feature>
<dbReference type="AlphaFoldDB" id="A0A5C6U8U1"/>
<proteinExistence type="inferred from homology"/>
<feature type="binding site" evidence="8">
    <location>
        <position position="72"/>
    </location>
    <ligand>
        <name>Fe cation</name>
        <dbReference type="ChEBI" id="CHEBI:24875"/>
        <label>1</label>
    </ligand>
</feature>
<keyword evidence="4 8" id="KW-0560">Oxidoreductase</keyword>
<dbReference type="GO" id="GO:0008682">
    <property type="term" value="F:3-demethoxyubiquinol 3-hydroxylase activity"/>
    <property type="evidence" value="ECO:0007669"/>
    <property type="project" value="UniProtKB-EC"/>
</dbReference>
<keyword evidence="3 8" id="KW-0479">Metal-binding</keyword>
<dbReference type="EC" id="1.14.99.60" evidence="8"/>
<dbReference type="HAMAP" id="MF_01658">
    <property type="entry name" value="COQ7"/>
    <property type="match status" value="1"/>
</dbReference>
<dbReference type="SUPFAM" id="SSF47240">
    <property type="entry name" value="Ferritin-like"/>
    <property type="match status" value="1"/>
</dbReference>
<dbReference type="CDD" id="cd01042">
    <property type="entry name" value="DMQH"/>
    <property type="match status" value="1"/>
</dbReference>